<sequence>MSFAIQADGAGDNREGRQQGRTTRETTTGKDDNREGRQQGRTTTGKDDKRDGNKDGNNHSKDQKDDGGE</sequence>
<feature type="region of interest" description="Disordered" evidence="1">
    <location>
        <begin position="1"/>
        <end position="69"/>
    </location>
</feature>
<keyword evidence="3" id="KW-1185">Reference proteome</keyword>
<dbReference type="EMBL" id="VYYT01000810">
    <property type="protein sequence ID" value="KAK2729231.1"/>
    <property type="molecule type" value="Genomic_DNA"/>
</dbReference>
<name>A0AAD9XW16_COLKA</name>
<protein>
    <submittedName>
        <fullName evidence="2">Uncharacterized protein</fullName>
    </submittedName>
</protein>
<organism evidence="2 3">
    <name type="scientific">Colletotrichum kahawae</name>
    <name type="common">Coffee berry disease fungus</name>
    <dbReference type="NCBI Taxonomy" id="34407"/>
    <lineage>
        <taxon>Eukaryota</taxon>
        <taxon>Fungi</taxon>
        <taxon>Dikarya</taxon>
        <taxon>Ascomycota</taxon>
        <taxon>Pezizomycotina</taxon>
        <taxon>Sordariomycetes</taxon>
        <taxon>Hypocreomycetidae</taxon>
        <taxon>Glomerellales</taxon>
        <taxon>Glomerellaceae</taxon>
        <taxon>Colletotrichum</taxon>
        <taxon>Colletotrichum gloeosporioides species complex</taxon>
    </lineage>
</organism>
<evidence type="ECO:0000256" key="1">
    <source>
        <dbReference type="SAM" id="MobiDB-lite"/>
    </source>
</evidence>
<accession>A0AAD9XW16</accession>
<dbReference type="Proteomes" id="UP001281614">
    <property type="component" value="Unassembled WGS sequence"/>
</dbReference>
<evidence type="ECO:0000313" key="3">
    <source>
        <dbReference type="Proteomes" id="UP001281614"/>
    </source>
</evidence>
<proteinExistence type="predicted"/>
<reference evidence="2" key="1">
    <citation type="submission" date="2023-02" db="EMBL/GenBank/DDBJ databases">
        <title>Colletotrichum kahawae CIFC_Que2 genome sequencing and assembly.</title>
        <authorList>
            <person name="Baroncelli R."/>
        </authorList>
    </citation>
    <scope>NUCLEOTIDE SEQUENCE</scope>
    <source>
        <strain evidence="2">CIFC_Que2</strain>
    </source>
</reference>
<gene>
    <name evidence="2" type="ORF">CKAH01_10319</name>
</gene>
<evidence type="ECO:0000313" key="2">
    <source>
        <dbReference type="EMBL" id="KAK2729231.1"/>
    </source>
</evidence>
<feature type="compositionally biased region" description="Basic and acidic residues" evidence="1">
    <location>
        <begin position="11"/>
        <end position="69"/>
    </location>
</feature>
<dbReference type="AlphaFoldDB" id="A0AAD9XW16"/>
<comment type="caution">
    <text evidence="2">The sequence shown here is derived from an EMBL/GenBank/DDBJ whole genome shotgun (WGS) entry which is preliminary data.</text>
</comment>